<evidence type="ECO:0000259" key="1">
    <source>
        <dbReference type="Pfam" id="PF01717"/>
    </source>
</evidence>
<name>A0ABN2RH00_9MICO</name>
<reference evidence="2 3" key="1">
    <citation type="journal article" date="2019" name="Int. J. Syst. Evol. Microbiol.">
        <title>The Global Catalogue of Microorganisms (GCM) 10K type strain sequencing project: providing services to taxonomists for standard genome sequencing and annotation.</title>
        <authorList>
            <consortium name="The Broad Institute Genomics Platform"/>
            <consortium name="The Broad Institute Genome Sequencing Center for Infectious Disease"/>
            <person name="Wu L."/>
            <person name="Ma J."/>
        </authorList>
    </citation>
    <scope>NUCLEOTIDE SEQUENCE [LARGE SCALE GENOMIC DNA]</scope>
    <source>
        <strain evidence="2 3">JCM 15628</strain>
    </source>
</reference>
<accession>A0ABN2RH00</accession>
<feature type="domain" description="Cobalamin-independent methionine synthase MetE C-terminal/archaeal" evidence="1">
    <location>
        <begin position="5"/>
        <end position="318"/>
    </location>
</feature>
<dbReference type="InterPro" id="IPR002629">
    <property type="entry name" value="Met_Synth_C/arc"/>
</dbReference>
<dbReference type="Proteomes" id="UP001500013">
    <property type="component" value="Unassembled WGS sequence"/>
</dbReference>
<evidence type="ECO:0000313" key="3">
    <source>
        <dbReference type="Proteomes" id="UP001500013"/>
    </source>
</evidence>
<sequence length="326" mass="34119">MTLATGIGSWPGTSVRDALAQVRELLDGQLPYLPELPARGPGADMVGRTTGLLVELPVDLQPTGWRLVDRPGKDAARTAALWREDLDELAEAFDGHVGPLKLQVVGPWTLAANLWLTRGERVVVDPGACRDLVDSLAEGVRVHVAAVRRLVPGAQVVLQVDEPSLPTVLAGRLPTVSGFGRLPSLDPQVAAAGLTTVLQAHDGDTVVHCCAANPPLPLLRGVHPSALSLDTSLLRPREWEGIAVAVEDGIRLHAGAVPTDGSRTRPQELAGPLVDAWRRTGLAPAGLTEVVVTPACGLGTVALHVARAVQRAAVETAAELGERSAA</sequence>
<evidence type="ECO:0000313" key="2">
    <source>
        <dbReference type="EMBL" id="GAA1968366.1"/>
    </source>
</evidence>
<dbReference type="EMBL" id="BAAAPU010000003">
    <property type="protein sequence ID" value="GAA1968366.1"/>
    <property type="molecule type" value="Genomic_DNA"/>
</dbReference>
<dbReference type="SUPFAM" id="SSF51726">
    <property type="entry name" value="UROD/MetE-like"/>
    <property type="match status" value="1"/>
</dbReference>
<proteinExistence type="predicted"/>
<dbReference type="InterPro" id="IPR038071">
    <property type="entry name" value="UROD/MetE-like_sf"/>
</dbReference>
<organism evidence="2 3">
    <name type="scientific">Terrabacter lapilli</name>
    <dbReference type="NCBI Taxonomy" id="436231"/>
    <lineage>
        <taxon>Bacteria</taxon>
        <taxon>Bacillati</taxon>
        <taxon>Actinomycetota</taxon>
        <taxon>Actinomycetes</taxon>
        <taxon>Micrococcales</taxon>
        <taxon>Intrasporangiaceae</taxon>
        <taxon>Terrabacter</taxon>
    </lineage>
</organism>
<protein>
    <submittedName>
        <fullName evidence="2">Methionine synthase</fullName>
    </submittedName>
</protein>
<comment type="caution">
    <text evidence="2">The sequence shown here is derived from an EMBL/GenBank/DDBJ whole genome shotgun (WGS) entry which is preliminary data.</text>
</comment>
<dbReference type="Gene3D" id="3.20.20.210">
    <property type="match status" value="1"/>
</dbReference>
<keyword evidence="3" id="KW-1185">Reference proteome</keyword>
<dbReference type="Pfam" id="PF01717">
    <property type="entry name" value="Meth_synt_2"/>
    <property type="match status" value="1"/>
</dbReference>
<gene>
    <name evidence="2" type="ORF">GCM10009817_05370</name>
</gene>
<dbReference type="RefSeq" id="WP_344058160.1">
    <property type="nucleotide sequence ID" value="NZ_BAAAPU010000003.1"/>
</dbReference>